<sequence length="83" mass="9055">MFVADVQPGLAGDCLQSWQGLFSLHQKKLGSWFSVELSPMYSGRHIVFSDGAEGMDHRYCDAVVIAMDGNPNFAMTAKGAEKT</sequence>
<keyword evidence="2" id="KW-1185">Reference proteome</keyword>
<comment type="caution">
    <text evidence="1">The sequence shown here is derived from an EMBL/GenBank/DDBJ whole genome shotgun (WGS) entry which is preliminary data.</text>
</comment>
<name>A0A1J4QH47_9GAMM</name>
<protein>
    <submittedName>
        <fullName evidence="1">Uncharacterized protein</fullName>
    </submittedName>
</protein>
<gene>
    <name evidence="1" type="ORF">BFR47_00325</name>
</gene>
<organism evidence="1 2">
    <name type="scientific">Oceanisphaera psychrotolerans</name>
    <dbReference type="NCBI Taxonomy" id="1414654"/>
    <lineage>
        <taxon>Bacteria</taxon>
        <taxon>Pseudomonadati</taxon>
        <taxon>Pseudomonadota</taxon>
        <taxon>Gammaproteobacteria</taxon>
        <taxon>Aeromonadales</taxon>
        <taxon>Aeromonadaceae</taxon>
        <taxon>Oceanisphaera</taxon>
    </lineage>
</organism>
<dbReference type="RefSeq" id="WP_071471963.1">
    <property type="nucleotide sequence ID" value="NZ_MDKE01000011.1"/>
</dbReference>
<reference evidence="1 2" key="1">
    <citation type="submission" date="2016-07" db="EMBL/GenBank/DDBJ databases">
        <title>Draft Genome Sequence of Oceanisphaera psychrotolerans, isolated from coastal sediment samples.</title>
        <authorList>
            <person name="Zhuo S."/>
            <person name="Ruan Z."/>
        </authorList>
    </citation>
    <scope>NUCLEOTIDE SEQUENCE [LARGE SCALE GENOMIC DNA]</scope>
    <source>
        <strain evidence="1 2">LAM-WHM-ZC</strain>
    </source>
</reference>
<dbReference type="AlphaFoldDB" id="A0A1J4QH47"/>
<evidence type="ECO:0000313" key="2">
    <source>
        <dbReference type="Proteomes" id="UP000243073"/>
    </source>
</evidence>
<dbReference type="EMBL" id="MDKE01000011">
    <property type="protein sequence ID" value="OIN12188.1"/>
    <property type="molecule type" value="Genomic_DNA"/>
</dbReference>
<proteinExistence type="predicted"/>
<accession>A0A1J4QH47</accession>
<dbReference type="STRING" id="1414654.BFR47_00325"/>
<dbReference type="Proteomes" id="UP000243073">
    <property type="component" value="Unassembled WGS sequence"/>
</dbReference>
<evidence type="ECO:0000313" key="1">
    <source>
        <dbReference type="EMBL" id="OIN12188.1"/>
    </source>
</evidence>